<protein>
    <submittedName>
        <fullName evidence="1">Uncharacterized protein</fullName>
    </submittedName>
</protein>
<accession>A0ACB6QA55</accession>
<evidence type="ECO:0000313" key="2">
    <source>
        <dbReference type="Proteomes" id="UP000799755"/>
    </source>
</evidence>
<evidence type="ECO:0000313" key="1">
    <source>
        <dbReference type="EMBL" id="KAF2463787.1"/>
    </source>
</evidence>
<comment type="caution">
    <text evidence="1">The sequence shown here is derived from an EMBL/GenBank/DDBJ whole genome shotgun (WGS) entry which is preliminary data.</text>
</comment>
<proteinExistence type="predicted"/>
<reference evidence="1" key="1">
    <citation type="journal article" date="2020" name="Stud. Mycol.">
        <title>101 Dothideomycetes genomes: a test case for predicting lifestyles and emergence of pathogens.</title>
        <authorList>
            <person name="Haridas S."/>
            <person name="Albert R."/>
            <person name="Binder M."/>
            <person name="Bloem J."/>
            <person name="Labutti K."/>
            <person name="Salamov A."/>
            <person name="Andreopoulos B."/>
            <person name="Baker S."/>
            <person name="Barry K."/>
            <person name="Bills G."/>
            <person name="Bluhm B."/>
            <person name="Cannon C."/>
            <person name="Castanera R."/>
            <person name="Culley D."/>
            <person name="Daum C."/>
            <person name="Ezra D."/>
            <person name="Gonzalez J."/>
            <person name="Henrissat B."/>
            <person name="Kuo A."/>
            <person name="Liang C."/>
            <person name="Lipzen A."/>
            <person name="Lutzoni F."/>
            <person name="Magnuson J."/>
            <person name="Mondo S."/>
            <person name="Nolan M."/>
            <person name="Ohm R."/>
            <person name="Pangilinan J."/>
            <person name="Park H.-J."/>
            <person name="Ramirez L."/>
            <person name="Alfaro M."/>
            <person name="Sun H."/>
            <person name="Tritt A."/>
            <person name="Yoshinaga Y."/>
            <person name="Zwiers L.-H."/>
            <person name="Turgeon B."/>
            <person name="Goodwin S."/>
            <person name="Spatafora J."/>
            <person name="Crous P."/>
            <person name="Grigoriev I."/>
        </authorList>
    </citation>
    <scope>NUCLEOTIDE SEQUENCE</scope>
    <source>
        <strain evidence="1">ATCC 200398</strain>
    </source>
</reference>
<keyword evidence="2" id="KW-1185">Reference proteome</keyword>
<sequence>MMFTRFVAFSLALLSASRSTVQAQCQPENPVGGSFTEPPPCGGSPGPATYKDNRVMDLGSVQGISWTTNLTVSDFFNLTLWQQNGGGGATVSTTPLYIHNENDPLLESMDWVVQAYELNLDRSNVFYLEMGWEGPRFFSHYFNVSRSVATSSLSSSASTSPSSSAATTQPSATTSSMALSENGSKGGLSQDAKIGLGVGIGLGVPTILLLGIIAGALVSKTRKSQAHSAHKPSGEMKLADQIKDSYTITMHSGGPQEIAPLAELAVPNSPRELET</sequence>
<organism evidence="1 2">
    <name type="scientific">Lindgomyces ingoldianus</name>
    <dbReference type="NCBI Taxonomy" id="673940"/>
    <lineage>
        <taxon>Eukaryota</taxon>
        <taxon>Fungi</taxon>
        <taxon>Dikarya</taxon>
        <taxon>Ascomycota</taxon>
        <taxon>Pezizomycotina</taxon>
        <taxon>Dothideomycetes</taxon>
        <taxon>Pleosporomycetidae</taxon>
        <taxon>Pleosporales</taxon>
        <taxon>Lindgomycetaceae</taxon>
        <taxon>Lindgomyces</taxon>
    </lineage>
</organism>
<dbReference type="Proteomes" id="UP000799755">
    <property type="component" value="Unassembled WGS sequence"/>
</dbReference>
<gene>
    <name evidence="1" type="ORF">BDR25DRAFT_307570</name>
</gene>
<name>A0ACB6QA55_9PLEO</name>
<dbReference type="EMBL" id="MU003546">
    <property type="protein sequence ID" value="KAF2463787.1"/>
    <property type="molecule type" value="Genomic_DNA"/>
</dbReference>